<evidence type="ECO:0000256" key="5">
    <source>
        <dbReference type="PROSITE-ProRule" id="PRU00277"/>
    </source>
</evidence>
<proteinExistence type="predicted"/>
<evidence type="ECO:0000259" key="6">
    <source>
        <dbReference type="PROSITE" id="PS50059"/>
    </source>
</evidence>
<comment type="catalytic activity">
    <reaction evidence="1 5">
        <text>[protein]-peptidylproline (omega=180) = [protein]-peptidylproline (omega=0)</text>
        <dbReference type="Rhea" id="RHEA:16237"/>
        <dbReference type="Rhea" id="RHEA-COMP:10747"/>
        <dbReference type="Rhea" id="RHEA-COMP:10748"/>
        <dbReference type="ChEBI" id="CHEBI:83833"/>
        <dbReference type="ChEBI" id="CHEBI:83834"/>
        <dbReference type="EC" id="5.2.1.8"/>
    </reaction>
</comment>
<evidence type="ECO:0000313" key="7">
    <source>
        <dbReference type="EMBL" id="PRQ31675.1"/>
    </source>
</evidence>
<evidence type="ECO:0000256" key="1">
    <source>
        <dbReference type="ARBA" id="ARBA00000971"/>
    </source>
</evidence>
<accession>A0A2P6QBW9</accession>
<dbReference type="InterPro" id="IPR001179">
    <property type="entry name" value="PPIase_FKBP_dom"/>
</dbReference>
<gene>
    <name evidence="7" type="ORF">RchiOBHm_Chr5g0038091</name>
</gene>
<dbReference type="EC" id="5.2.1.8" evidence="2 5"/>
<dbReference type="EMBL" id="PDCK01000043">
    <property type="protein sequence ID" value="PRQ31675.1"/>
    <property type="molecule type" value="Genomic_DNA"/>
</dbReference>
<evidence type="ECO:0000256" key="2">
    <source>
        <dbReference type="ARBA" id="ARBA00013194"/>
    </source>
</evidence>
<reference evidence="7 8" key="1">
    <citation type="journal article" date="2018" name="Nat. Genet.">
        <title>The Rosa genome provides new insights in the design of modern roses.</title>
        <authorList>
            <person name="Bendahmane M."/>
        </authorList>
    </citation>
    <scope>NUCLEOTIDE SEQUENCE [LARGE SCALE GENOMIC DNA]</scope>
    <source>
        <strain evidence="8">cv. Old Blush</strain>
    </source>
</reference>
<dbReference type="PROSITE" id="PS50059">
    <property type="entry name" value="FKBP_PPIASE"/>
    <property type="match status" value="1"/>
</dbReference>
<dbReference type="GO" id="GO:0003755">
    <property type="term" value="F:peptidyl-prolyl cis-trans isomerase activity"/>
    <property type="evidence" value="ECO:0007669"/>
    <property type="project" value="UniProtKB-KW"/>
</dbReference>
<dbReference type="Gramene" id="PRQ31675">
    <property type="protein sequence ID" value="PRQ31675"/>
    <property type="gene ID" value="RchiOBHm_Chr5g0038091"/>
</dbReference>
<dbReference type="AlphaFoldDB" id="A0A2P6QBW9"/>
<dbReference type="PANTHER" id="PTHR10516:SF443">
    <property type="entry name" value="FK506-BINDING PROTEIN 59-RELATED"/>
    <property type="match status" value="1"/>
</dbReference>
<dbReference type="Proteomes" id="UP000238479">
    <property type="component" value="Chromosome 5"/>
</dbReference>
<dbReference type="Pfam" id="PF00254">
    <property type="entry name" value="FKBP_C"/>
    <property type="match status" value="1"/>
</dbReference>
<dbReference type="InterPro" id="IPR050689">
    <property type="entry name" value="FKBP-type_PPIase"/>
</dbReference>
<keyword evidence="3 5" id="KW-0697">Rotamase</keyword>
<dbReference type="GO" id="GO:0005737">
    <property type="term" value="C:cytoplasm"/>
    <property type="evidence" value="ECO:0007669"/>
    <property type="project" value="TreeGrafter"/>
</dbReference>
<comment type="caution">
    <text evidence="7">The sequence shown here is derived from an EMBL/GenBank/DDBJ whole genome shotgun (WGS) entry which is preliminary data.</text>
</comment>
<dbReference type="STRING" id="74649.A0A2P6QBW9"/>
<evidence type="ECO:0000256" key="4">
    <source>
        <dbReference type="ARBA" id="ARBA00023235"/>
    </source>
</evidence>
<dbReference type="SUPFAM" id="SSF54534">
    <property type="entry name" value="FKBP-like"/>
    <property type="match status" value="1"/>
</dbReference>
<feature type="domain" description="PPIase FKBP-type" evidence="6">
    <location>
        <begin position="1"/>
        <end position="43"/>
    </location>
</feature>
<evidence type="ECO:0000313" key="8">
    <source>
        <dbReference type="Proteomes" id="UP000238479"/>
    </source>
</evidence>
<keyword evidence="4 5" id="KW-0413">Isomerase</keyword>
<name>A0A2P6QBW9_ROSCH</name>
<dbReference type="InterPro" id="IPR046357">
    <property type="entry name" value="PPIase_dom_sf"/>
</dbReference>
<sequence>MQVGEVARLHCFPDYAYGPSGFPAWGIQPYSVLVFEIELLRVGISANLYDILSNLLRLRNIQLS</sequence>
<dbReference type="PANTHER" id="PTHR10516">
    <property type="entry name" value="PEPTIDYL-PROLYL CIS-TRANS ISOMERASE"/>
    <property type="match status" value="1"/>
</dbReference>
<organism evidence="7 8">
    <name type="scientific">Rosa chinensis</name>
    <name type="common">China rose</name>
    <dbReference type="NCBI Taxonomy" id="74649"/>
    <lineage>
        <taxon>Eukaryota</taxon>
        <taxon>Viridiplantae</taxon>
        <taxon>Streptophyta</taxon>
        <taxon>Embryophyta</taxon>
        <taxon>Tracheophyta</taxon>
        <taxon>Spermatophyta</taxon>
        <taxon>Magnoliopsida</taxon>
        <taxon>eudicotyledons</taxon>
        <taxon>Gunneridae</taxon>
        <taxon>Pentapetalae</taxon>
        <taxon>rosids</taxon>
        <taxon>fabids</taxon>
        <taxon>Rosales</taxon>
        <taxon>Rosaceae</taxon>
        <taxon>Rosoideae</taxon>
        <taxon>Rosoideae incertae sedis</taxon>
        <taxon>Rosa</taxon>
    </lineage>
</organism>
<dbReference type="Gene3D" id="3.10.50.40">
    <property type="match status" value="1"/>
</dbReference>
<protein>
    <recommendedName>
        <fullName evidence="2 5">peptidylprolyl isomerase</fullName>
        <ecNumber evidence="2 5">5.2.1.8</ecNumber>
    </recommendedName>
</protein>
<keyword evidence="8" id="KW-1185">Reference proteome</keyword>
<evidence type="ECO:0000256" key="3">
    <source>
        <dbReference type="ARBA" id="ARBA00023110"/>
    </source>
</evidence>